<dbReference type="SMART" id="SM00184">
    <property type="entry name" value="RING"/>
    <property type="match status" value="1"/>
</dbReference>
<dbReference type="WBParaSite" id="nRc.2.0.1.t35931-RA">
    <property type="protein sequence ID" value="nRc.2.0.1.t35931-RA"/>
    <property type="gene ID" value="nRc.2.0.1.g35931"/>
</dbReference>
<dbReference type="GO" id="GO:0035102">
    <property type="term" value="C:PRC1 complex"/>
    <property type="evidence" value="ECO:0007669"/>
    <property type="project" value="TreeGrafter"/>
</dbReference>
<dbReference type="InterPro" id="IPR001841">
    <property type="entry name" value="Znf_RING"/>
</dbReference>
<dbReference type="PROSITE" id="PS00518">
    <property type="entry name" value="ZF_RING_1"/>
    <property type="match status" value="1"/>
</dbReference>
<dbReference type="Proteomes" id="UP000887565">
    <property type="component" value="Unplaced"/>
</dbReference>
<evidence type="ECO:0000256" key="7">
    <source>
        <dbReference type="SAM" id="MobiDB-lite"/>
    </source>
</evidence>
<sequence length="634" mass="70182">MNRCPTKRVPVNQLNQHLTCALCSGYFIDATTIVECLHSFCRACLLSYFETTNKCPICDIEINQFQLDRSIRFDRTLQMLVYKLIPGLYKSEFQRRKEFCMKHCDESDADDNGSSPKSAVITASKLFSGLFFDSGLIELASRVFAPDDTIVFSLESTPLPPPAPLLSTGAMVTVDPSTTAKLEDGTKKKIFSAKNGKVNCDIQKQMSLKRYFRCPAAVKVIQLKKLLANKFDSTFVSALQVDIIYNGNLLPDEWALMDVATVYAWDRKSALKLHFTLYKLEIEEEPMPKLEIQVDETPKPSSSIQLFDAPTVAVAPTTVDPKLERVPSAVPLATGPSPPSATPNFNIIRLLSVDKLIGGKESGRKKDPIAEFTVIPSTNQKRDEIGAALDPSNRKRDDIVVAPPPIKNAPVNESILDDVIRAAMMSATVEKMIIKKSDTPSPLSLFDKQAMLLNAKNNGLTVKNSKKSLTSVVEKLSTPKVKKRKLSSSTDDQARKSTKKDYQQPIIADPTVPDNNNNLNFLPATKKLSSPLPPLNNNSHFYPRLIEPQKSPDDCKIKIENQSSTITSEKSSPFLTAVTSNGKIRAAGESEVNLINVVDLVAEGKEIYQQQQSQQSQSQQYKNNNNNSGLLYCV</sequence>
<evidence type="ECO:0000313" key="10">
    <source>
        <dbReference type="WBParaSite" id="nRc.2.0.1.t35931-RA"/>
    </source>
</evidence>
<dbReference type="OMA" id="MIFERSI"/>
<feature type="region of interest" description="Disordered" evidence="7">
    <location>
        <begin position="473"/>
        <end position="517"/>
    </location>
</feature>
<evidence type="ECO:0000256" key="5">
    <source>
        <dbReference type="ARBA" id="ARBA00023242"/>
    </source>
</evidence>
<evidence type="ECO:0000256" key="4">
    <source>
        <dbReference type="ARBA" id="ARBA00022833"/>
    </source>
</evidence>
<dbReference type="SUPFAM" id="SSF57850">
    <property type="entry name" value="RING/U-box"/>
    <property type="match status" value="1"/>
</dbReference>
<dbReference type="Pfam" id="PF16207">
    <property type="entry name" value="RAWUL"/>
    <property type="match status" value="1"/>
</dbReference>
<dbReference type="PANTHER" id="PTHR10825">
    <property type="entry name" value="RING FINGER DOMAIN-CONTAINING, POLYCOMB GROUP COMPONENT"/>
    <property type="match status" value="1"/>
</dbReference>
<dbReference type="GO" id="GO:1990841">
    <property type="term" value="F:promoter-specific chromatin binding"/>
    <property type="evidence" value="ECO:0007669"/>
    <property type="project" value="TreeGrafter"/>
</dbReference>
<dbReference type="InterPro" id="IPR013083">
    <property type="entry name" value="Znf_RING/FYVE/PHD"/>
</dbReference>
<dbReference type="InterPro" id="IPR032443">
    <property type="entry name" value="RAWUL"/>
</dbReference>
<dbReference type="Gene3D" id="3.10.20.90">
    <property type="entry name" value="Phosphatidylinositol 3-kinase Catalytic Subunit, Chain A, domain 1"/>
    <property type="match status" value="1"/>
</dbReference>
<accession>A0A915KCX5</accession>
<keyword evidence="4" id="KW-0862">Zinc</keyword>
<evidence type="ECO:0000256" key="1">
    <source>
        <dbReference type="ARBA" id="ARBA00004123"/>
    </source>
</evidence>
<feature type="domain" description="RING-type" evidence="8">
    <location>
        <begin position="20"/>
        <end position="59"/>
    </location>
</feature>
<dbReference type="GO" id="GO:0008270">
    <property type="term" value="F:zinc ion binding"/>
    <property type="evidence" value="ECO:0007669"/>
    <property type="project" value="UniProtKB-KW"/>
</dbReference>
<keyword evidence="3 6" id="KW-0863">Zinc-finger</keyword>
<dbReference type="Pfam" id="PF13923">
    <property type="entry name" value="zf-C3HC4_2"/>
    <property type="match status" value="1"/>
</dbReference>
<dbReference type="AlphaFoldDB" id="A0A915KCX5"/>
<reference evidence="10" key="1">
    <citation type="submission" date="2022-11" db="UniProtKB">
        <authorList>
            <consortium name="WormBaseParasite"/>
        </authorList>
    </citation>
    <scope>IDENTIFICATION</scope>
</reference>
<protein>
    <submittedName>
        <fullName evidence="10">RING-type domain-containing protein</fullName>
    </submittedName>
</protein>
<keyword evidence="9" id="KW-1185">Reference proteome</keyword>
<name>A0A915KCX5_ROMCU</name>
<dbReference type="InterPro" id="IPR017907">
    <property type="entry name" value="Znf_RING_CS"/>
</dbReference>
<evidence type="ECO:0000256" key="6">
    <source>
        <dbReference type="PROSITE-ProRule" id="PRU00175"/>
    </source>
</evidence>
<evidence type="ECO:0000256" key="3">
    <source>
        <dbReference type="ARBA" id="ARBA00022771"/>
    </source>
</evidence>
<dbReference type="GO" id="GO:0000122">
    <property type="term" value="P:negative regulation of transcription by RNA polymerase II"/>
    <property type="evidence" value="ECO:0007669"/>
    <property type="project" value="TreeGrafter"/>
</dbReference>
<dbReference type="PANTHER" id="PTHR10825:SF72">
    <property type="entry name" value="UBIQUITIN-LIKE DOMAIN-CONTAINING PROTEIN"/>
    <property type="match status" value="1"/>
</dbReference>
<evidence type="ECO:0000313" key="9">
    <source>
        <dbReference type="Proteomes" id="UP000887565"/>
    </source>
</evidence>
<evidence type="ECO:0000259" key="8">
    <source>
        <dbReference type="PROSITE" id="PS50089"/>
    </source>
</evidence>
<dbReference type="PROSITE" id="PS50089">
    <property type="entry name" value="ZF_RING_2"/>
    <property type="match status" value="1"/>
</dbReference>
<proteinExistence type="predicted"/>
<comment type="subcellular location">
    <subcellularLocation>
        <location evidence="1">Nucleus</location>
    </subcellularLocation>
</comment>
<keyword evidence="5" id="KW-0539">Nucleus</keyword>
<dbReference type="FunFam" id="3.30.40.10:FF:000033">
    <property type="entry name" value="Polycomb group RING finger protein 3"/>
    <property type="match status" value="1"/>
</dbReference>
<evidence type="ECO:0000256" key="2">
    <source>
        <dbReference type="ARBA" id="ARBA00022723"/>
    </source>
</evidence>
<feature type="compositionally biased region" description="Basic and acidic residues" evidence="7">
    <location>
        <begin position="492"/>
        <end position="502"/>
    </location>
</feature>
<organism evidence="9 10">
    <name type="scientific">Romanomermis culicivorax</name>
    <name type="common">Nematode worm</name>
    <dbReference type="NCBI Taxonomy" id="13658"/>
    <lineage>
        <taxon>Eukaryota</taxon>
        <taxon>Metazoa</taxon>
        <taxon>Ecdysozoa</taxon>
        <taxon>Nematoda</taxon>
        <taxon>Enoplea</taxon>
        <taxon>Dorylaimia</taxon>
        <taxon>Mermithida</taxon>
        <taxon>Mermithoidea</taxon>
        <taxon>Mermithidae</taxon>
        <taxon>Romanomermis</taxon>
    </lineage>
</organism>
<dbReference type="Gene3D" id="3.30.40.10">
    <property type="entry name" value="Zinc/RING finger domain, C3HC4 (zinc finger)"/>
    <property type="match status" value="1"/>
</dbReference>
<keyword evidence="2" id="KW-0479">Metal-binding</keyword>